<accession>A0ABW1NM80</accession>
<evidence type="ECO:0000256" key="1">
    <source>
        <dbReference type="SAM" id="SignalP"/>
    </source>
</evidence>
<protein>
    <submittedName>
        <fullName evidence="2">Uncharacterized protein</fullName>
    </submittedName>
</protein>
<sequence length="123" mass="13205">MKNVAMVVALATIAMSGTIGPASAGGPPDANEKTYVSRDQYNVLMSQCRYADTPAARADCRARTTQRYAVGRRPAEALDCRTYSSVTVCGELALSAREQGCVRLAVAQGLTARRAEVECYAFY</sequence>
<name>A0ABW1NM80_9ACTN</name>
<reference evidence="3" key="1">
    <citation type="journal article" date="2019" name="Int. J. Syst. Evol. Microbiol.">
        <title>The Global Catalogue of Microorganisms (GCM) 10K type strain sequencing project: providing services to taxonomists for standard genome sequencing and annotation.</title>
        <authorList>
            <consortium name="The Broad Institute Genomics Platform"/>
            <consortium name="The Broad Institute Genome Sequencing Center for Infectious Disease"/>
            <person name="Wu L."/>
            <person name="Ma J."/>
        </authorList>
    </citation>
    <scope>NUCLEOTIDE SEQUENCE [LARGE SCALE GENOMIC DNA]</scope>
    <source>
        <strain evidence="3">JCM 30346</strain>
    </source>
</reference>
<dbReference type="EMBL" id="JBHSRF010000042">
    <property type="protein sequence ID" value="MFC6084415.1"/>
    <property type="molecule type" value="Genomic_DNA"/>
</dbReference>
<feature type="chain" id="PRO_5046399981" evidence="1">
    <location>
        <begin position="25"/>
        <end position="123"/>
    </location>
</feature>
<gene>
    <name evidence="2" type="ORF">ACFP1K_24880</name>
</gene>
<keyword evidence="3" id="KW-1185">Reference proteome</keyword>
<dbReference type="Proteomes" id="UP001596137">
    <property type="component" value="Unassembled WGS sequence"/>
</dbReference>
<dbReference type="RefSeq" id="WP_380757446.1">
    <property type="nucleotide sequence ID" value="NZ_JBHSRF010000042.1"/>
</dbReference>
<evidence type="ECO:0000313" key="3">
    <source>
        <dbReference type="Proteomes" id="UP001596137"/>
    </source>
</evidence>
<evidence type="ECO:0000313" key="2">
    <source>
        <dbReference type="EMBL" id="MFC6084415.1"/>
    </source>
</evidence>
<proteinExistence type="predicted"/>
<keyword evidence="1" id="KW-0732">Signal</keyword>
<organism evidence="2 3">
    <name type="scientific">Sphaerisporangium aureirubrum</name>
    <dbReference type="NCBI Taxonomy" id="1544736"/>
    <lineage>
        <taxon>Bacteria</taxon>
        <taxon>Bacillati</taxon>
        <taxon>Actinomycetota</taxon>
        <taxon>Actinomycetes</taxon>
        <taxon>Streptosporangiales</taxon>
        <taxon>Streptosporangiaceae</taxon>
        <taxon>Sphaerisporangium</taxon>
    </lineage>
</organism>
<comment type="caution">
    <text evidence="2">The sequence shown here is derived from an EMBL/GenBank/DDBJ whole genome shotgun (WGS) entry which is preliminary data.</text>
</comment>
<feature type="signal peptide" evidence="1">
    <location>
        <begin position="1"/>
        <end position="24"/>
    </location>
</feature>